<dbReference type="InterPro" id="IPR022687">
    <property type="entry name" value="HTH_DTXR"/>
</dbReference>
<dbReference type="GO" id="GO:0003677">
    <property type="term" value="F:DNA binding"/>
    <property type="evidence" value="ECO:0007669"/>
    <property type="project" value="UniProtKB-KW"/>
</dbReference>
<evidence type="ECO:0000313" key="7">
    <source>
        <dbReference type="Proteomes" id="UP000290932"/>
    </source>
</evidence>
<evidence type="ECO:0000313" key="6">
    <source>
        <dbReference type="EMBL" id="RXE56806.1"/>
    </source>
</evidence>
<dbReference type="PROSITE" id="PS50944">
    <property type="entry name" value="HTH_DTXR"/>
    <property type="match status" value="1"/>
</dbReference>
<keyword evidence="3 6" id="KW-0238">DNA-binding</keyword>
<dbReference type="Proteomes" id="UP000290932">
    <property type="component" value="Unassembled WGS sequence"/>
</dbReference>
<evidence type="ECO:0000256" key="4">
    <source>
        <dbReference type="ARBA" id="ARBA00023163"/>
    </source>
</evidence>
<dbReference type="Pfam" id="PF02742">
    <property type="entry name" value="Fe_dep_repr_C"/>
    <property type="match status" value="1"/>
</dbReference>
<proteinExistence type="inferred from homology"/>
<dbReference type="InterPro" id="IPR036388">
    <property type="entry name" value="WH-like_DNA-bd_sf"/>
</dbReference>
<reference evidence="6 7" key="1">
    <citation type="journal article" date="2015" name="Int. J. Syst. Evol. Microbiol.">
        <title>Methanoculleus taiwanensis sp. nov., a methanogen isolated from deep marine sediment at the deformation front area near Taiwan.</title>
        <authorList>
            <person name="Weng C.Y."/>
            <person name="Chen S.C."/>
            <person name="Lai M.C."/>
            <person name="Wu S.Y."/>
            <person name="Lin S."/>
            <person name="Yang T.F."/>
            <person name="Chen P.C."/>
        </authorList>
    </citation>
    <scope>NUCLEOTIDE SEQUENCE [LARGE SCALE GENOMIC DNA]</scope>
    <source>
        <strain evidence="6 7">CYW4</strain>
    </source>
</reference>
<keyword evidence="7" id="KW-1185">Reference proteome</keyword>
<dbReference type="GO" id="GO:0046914">
    <property type="term" value="F:transition metal ion binding"/>
    <property type="evidence" value="ECO:0007669"/>
    <property type="project" value="InterPro"/>
</dbReference>
<dbReference type="SUPFAM" id="SSF47979">
    <property type="entry name" value="Iron-dependent repressor protein, dimerization domain"/>
    <property type="match status" value="1"/>
</dbReference>
<keyword evidence="4" id="KW-0804">Transcription</keyword>
<dbReference type="PANTHER" id="PTHR33238:SF7">
    <property type="entry name" value="IRON-DEPENDENT TRANSCRIPTIONAL REGULATOR"/>
    <property type="match status" value="1"/>
</dbReference>
<dbReference type="GO" id="GO:0046983">
    <property type="term" value="F:protein dimerization activity"/>
    <property type="evidence" value="ECO:0007669"/>
    <property type="project" value="InterPro"/>
</dbReference>
<keyword evidence="2" id="KW-0805">Transcription regulation</keyword>
<protein>
    <submittedName>
        <fullName evidence="6">DNA-binding protein</fullName>
    </submittedName>
</protein>
<dbReference type="SMART" id="SM00529">
    <property type="entry name" value="HTH_DTXR"/>
    <property type="match status" value="1"/>
</dbReference>
<dbReference type="InterPro" id="IPR036421">
    <property type="entry name" value="Fe_dep_repressor_sf"/>
</dbReference>
<dbReference type="FunFam" id="1.10.60.10:FF:000005">
    <property type="entry name" value="Transcriptional regulator MntR protein"/>
    <property type="match status" value="1"/>
</dbReference>
<gene>
    <name evidence="6" type="ORF">ABH15_01200</name>
</gene>
<dbReference type="PANTHER" id="PTHR33238">
    <property type="entry name" value="IRON (METAL) DEPENDENT REPRESSOR, DTXR FAMILY"/>
    <property type="match status" value="1"/>
</dbReference>
<evidence type="ECO:0000256" key="1">
    <source>
        <dbReference type="ARBA" id="ARBA00007871"/>
    </source>
</evidence>
<comment type="similarity">
    <text evidence="1">Belongs to the DtxR/MntR family.</text>
</comment>
<evidence type="ECO:0000256" key="2">
    <source>
        <dbReference type="ARBA" id="ARBA00023015"/>
    </source>
</evidence>
<dbReference type="SUPFAM" id="SSF46785">
    <property type="entry name" value="Winged helix' DNA-binding domain"/>
    <property type="match status" value="1"/>
</dbReference>
<evidence type="ECO:0000256" key="3">
    <source>
        <dbReference type="ARBA" id="ARBA00023125"/>
    </source>
</evidence>
<dbReference type="InterPro" id="IPR050536">
    <property type="entry name" value="DtxR_MntR_Metal-Reg"/>
</dbReference>
<accession>A0A498H4M5</accession>
<dbReference type="Pfam" id="PF01325">
    <property type="entry name" value="Fe_dep_repress"/>
    <property type="match status" value="1"/>
</dbReference>
<dbReference type="InterPro" id="IPR022689">
    <property type="entry name" value="Iron_dep_repressor"/>
</dbReference>
<sequence>MRKKTIEEYIETIDALEKREGRAQTGMIAQEIDVKPPSVTEMLRKLEKSGLVEYESYSGATLTPTGRKMACDLQKKHRTVASFLEMLGVDHGIAETDACQIEHHVSPETAERLRLFVDYLRESPFGRECTDHFDRYCRERER</sequence>
<dbReference type="GO" id="GO:0003700">
    <property type="term" value="F:DNA-binding transcription factor activity"/>
    <property type="evidence" value="ECO:0007669"/>
    <property type="project" value="InterPro"/>
</dbReference>
<organism evidence="6 7">
    <name type="scientific">Methanoculleus taiwanensis</name>
    <dbReference type="NCBI Taxonomy" id="1550565"/>
    <lineage>
        <taxon>Archaea</taxon>
        <taxon>Methanobacteriati</taxon>
        <taxon>Methanobacteriota</taxon>
        <taxon>Stenosarchaea group</taxon>
        <taxon>Methanomicrobia</taxon>
        <taxon>Methanomicrobiales</taxon>
        <taxon>Methanomicrobiaceae</taxon>
        <taxon>Methanoculleus</taxon>
    </lineage>
</organism>
<dbReference type="EMBL" id="LHQS01000001">
    <property type="protein sequence ID" value="RXE56806.1"/>
    <property type="molecule type" value="Genomic_DNA"/>
</dbReference>
<comment type="caution">
    <text evidence="6">The sequence shown here is derived from an EMBL/GenBank/DDBJ whole genome shotgun (WGS) entry which is preliminary data.</text>
</comment>
<feature type="domain" description="HTH dtxR-type" evidence="5">
    <location>
        <begin position="1"/>
        <end position="63"/>
    </location>
</feature>
<name>A0A498H4M5_9EURY</name>
<dbReference type="Gene3D" id="1.10.60.10">
    <property type="entry name" value="Iron dependent repressor, metal binding and dimerisation domain"/>
    <property type="match status" value="1"/>
</dbReference>
<dbReference type="InterPro" id="IPR036390">
    <property type="entry name" value="WH_DNA-bd_sf"/>
</dbReference>
<dbReference type="InterPro" id="IPR001367">
    <property type="entry name" value="Fe_dep_repressor"/>
</dbReference>
<dbReference type="RefSeq" id="WP_128692542.1">
    <property type="nucleotide sequence ID" value="NZ_LHQS01000001.1"/>
</dbReference>
<dbReference type="AlphaFoldDB" id="A0A498H4M5"/>
<dbReference type="OrthoDB" id="24735at2157"/>
<dbReference type="Gene3D" id="1.10.10.10">
    <property type="entry name" value="Winged helix-like DNA-binding domain superfamily/Winged helix DNA-binding domain"/>
    <property type="match status" value="1"/>
</dbReference>
<evidence type="ECO:0000259" key="5">
    <source>
        <dbReference type="PROSITE" id="PS50944"/>
    </source>
</evidence>